<dbReference type="InterPro" id="IPR013783">
    <property type="entry name" value="Ig-like_fold"/>
</dbReference>
<feature type="domain" description="Bacterial Ig-like" evidence="1">
    <location>
        <begin position="1"/>
        <end position="54"/>
    </location>
</feature>
<dbReference type="Proteomes" id="UP001596484">
    <property type="component" value="Unassembled WGS sequence"/>
</dbReference>
<evidence type="ECO:0000313" key="2">
    <source>
        <dbReference type="EMBL" id="MFC7447785.1"/>
    </source>
</evidence>
<comment type="caution">
    <text evidence="2">The sequence shown here is derived from an EMBL/GenBank/DDBJ whole genome shotgun (WGS) entry which is preliminary data.</text>
</comment>
<name>A0ABW2RVH3_9NOCA</name>
<reference evidence="2" key="3">
    <citation type="submission" date="2024-09" db="EMBL/GenBank/DDBJ databases">
        <authorList>
            <person name="Sun Q."/>
            <person name="Mori K."/>
        </authorList>
    </citation>
    <scope>NUCLEOTIDE SEQUENCE</scope>
    <source>
        <strain evidence="2">CGMCC 1.13630</strain>
    </source>
</reference>
<protein>
    <submittedName>
        <fullName evidence="2">Ig-like domain-containing protein</fullName>
    </submittedName>
</protein>
<dbReference type="InterPro" id="IPR032109">
    <property type="entry name" value="Big_3_5"/>
</dbReference>
<dbReference type="Pfam" id="PF16640">
    <property type="entry name" value="Big_3_5"/>
    <property type="match status" value="1"/>
</dbReference>
<evidence type="ECO:0000313" key="3">
    <source>
        <dbReference type="EMBL" id="MFC7450614.1"/>
    </source>
</evidence>
<proteinExistence type="predicted"/>
<evidence type="ECO:0000313" key="4">
    <source>
        <dbReference type="Proteomes" id="UP001596484"/>
    </source>
</evidence>
<organism evidence="2 4">
    <name type="scientific">Rhodococcus daqingensis</name>
    <dbReference type="NCBI Taxonomy" id="2479363"/>
    <lineage>
        <taxon>Bacteria</taxon>
        <taxon>Bacillati</taxon>
        <taxon>Actinomycetota</taxon>
        <taxon>Actinomycetes</taxon>
        <taxon>Mycobacteriales</taxon>
        <taxon>Nocardiaceae</taxon>
        <taxon>Rhodococcus</taxon>
    </lineage>
</organism>
<feature type="non-terminal residue" evidence="2">
    <location>
        <position position="1"/>
    </location>
</feature>
<gene>
    <name evidence="2" type="ORF">ACFQS9_07765</name>
    <name evidence="3" type="ORF">ACFQS9_22190</name>
</gene>
<dbReference type="EMBL" id="JBHTCS010000009">
    <property type="protein sequence ID" value="MFC7447785.1"/>
    <property type="molecule type" value="Genomic_DNA"/>
</dbReference>
<accession>A0ABW2RVH3</accession>
<dbReference type="Gene3D" id="2.60.40.10">
    <property type="entry name" value="Immunoglobulins"/>
    <property type="match status" value="1"/>
</dbReference>
<keyword evidence="4" id="KW-1185">Reference proteome</keyword>
<evidence type="ECO:0000259" key="1">
    <source>
        <dbReference type="Pfam" id="PF16640"/>
    </source>
</evidence>
<dbReference type="RefSeq" id="WP_378403132.1">
    <property type="nucleotide sequence ID" value="NZ_JBHTCS010000009.1"/>
</dbReference>
<reference evidence="2" key="1">
    <citation type="journal article" date="2014" name="Int. J. Syst. Evol. Microbiol.">
        <title>Complete genome of a new Firmicutes species belonging to the dominant human colonic microbiota ('Ruminococcus bicirculans') reveals two chromosomes and a selective capacity to utilize plant glucans.</title>
        <authorList>
            <consortium name="NISC Comparative Sequencing Program"/>
            <person name="Wegmann U."/>
            <person name="Louis P."/>
            <person name="Goesmann A."/>
            <person name="Henrissat B."/>
            <person name="Duncan S.H."/>
            <person name="Flint H.J."/>
        </authorList>
    </citation>
    <scope>NUCLEOTIDE SEQUENCE</scope>
    <source>
        <strain evidence="2">CGMCC 1.13630</strain>
    </source>
</reference>
<dbReference type="EMBL" id="JBHTCS010000027">
    <property type="protein sequence ID" value="MFC7450614.1"/>
    <property type="molecule type" value="Genomic_DNA"/>
</dbReference>
<sequence>DGSTPIGGPVNVVDGKAKLSHTFDTAGAHSITATYSGFAGFSGAGSQASTVTVAGSGGDGSFGSSQFGS</sequence>
<reference evidence="4" key="2">
    <citation type="journal article" date="2019" name="Int. J. Syst. Evol. Microbiol.">
        <title>The Global Catalogue of Microorganisms (GCM) 10K type strain sequencing project: providing services to taxonomists for standard genome sequencing and annotation.</title>
        <authorList>
            <consortium name="The Broad Institute Genomics Platform"/>
            <consortium name="The Broad Institute Genome Sequencing Center for Infectious Disease"/>
            <person name="Wu L."/>
            <person name="Ma J."/>
        </authorList>
    </citation>
    <scope>NUCLEOTIDE SEQUENCE [LARGE SCALE GENOMIC DNA]</scope>
    <source>
        <strain evidence="4">ICMP 19430</strain>
    </source>
</reference>